<dbReference type="PANTHER" id="PTHR14619">
    <property type="entry name" value="NEURON-DERIVED NEUROTROPHIC FACTOR"/>
    <property type="match status" value="1"/>
</dbReference>
<keyword evidence="4" id="KW-0677">Repeat</keyword>
<dbReference type="InParanoid" id="A0A6P7YP19"/>
<dbReference type="InterPro" id="IPR019326">
    <property type="entry name" value="NDNF"/>
</dbReference>
<dbReference type="InterPro" id="IPR045805">
    <property type="entry name" value="NDNF_C"/>
</dbReference>
<dbReference type="InterPro" id="IPR003961">
    <property type="entry name" value="FN3_dom"/>
</dbReference>
<comment type="subcellular location">
    <subcellularLocation>
        <location evidence="1">Secreted</location>
    </subcellularLocation>
</comment>
<dbReference type="SUPFAM" id="SSF49265">
    <property type="entry name" value="Fibronectin type III"/>
    <property type="match status" value="1"/>
</dbReference>
<keyword evidence="3" id="KW-0732">Signal</keyword>
<evidence type="ECO:0000256" key="3">
    <source>
        <dbReference type="ARBA" id="ARBA00022729"/>
    </source>
</evidence>
<accession>A0A6P7YP19</accession>
<keyword evidence="9" id="KW-0472">Membrane</keyword>
<dbReference type="GO" id="GO:0008201">
    <property type="term" value="F:heparin binding"/>
    <property type="evidence" value="ECO:0007669"/>
    <property type="project" value="TreeGrafter"/>
</dbReference>
<protein>
    <recommendedName>
        <fullName evidence="7">Protein NDNF</fullName>
    </recommendedName>
</protein>
<name>A0A6P7YP19_9AMPH</name>
<evidence type="ECO:0000256" key="8">
    <source>
        <dbReference type="ARBA" id="ARBA00046135"/>
    </source>
</evidence>
<feature type="domain" description="Fibronectin type-III" evidence="10">
    <location>
        <begin position="484"/>
        <end position="591"/>
    </location>
</feature>
<dbReference type="GO" id="GO:0005576">
    <property type="term" value="C:extracellular region"/>
    <property type="evidence" value="ECO:0007669"/>
    <property type="project" value="UniProtKB-SubCell"/>
</dbReference>
<feature type="domain" description="Fibronectin type-III" evidence="10">
    <location>
        <begin position="195"/>
        <end position="362"/>
    </location>
</feature>
<dbReference type="GeneID" id="115476673"/>
<evidence type="ECO:0000256" key="2">
    <source>
        <dbReference type="ARBA" id="ARBA00022525"/>
    </source>
</evidence>
<proteinExistence type="predicted"/>
<sequence length="605" mass="69157">MKPSANPSTSPNPMRPESCLIVLPTMNLRLWILLFALILHIKPTFQNVLKQDSKFSPALERDELLKDVSFLPSEGLMTGFLTKDMPARYYFLVNKDHTPVTIRVTPCESPLHWRLTFLKIPQTIERDNTLHQDSQRYPHRKAHVQLFSYKGNGEEAYFTANSSAGLYKLELLSEETDTSFQVFTSTSQEPNTFFPGLPLDPRVDVISIEQDRVTLAWKPSPGSFKLGSKFEYCVFVNRLHNFKTLCATEPSLQERHRKGSLHRKDHWDTEVTKLEKFSKKHTAGILNEIQSIMKNLQELKRDASMVDKTFKGLQAPNVLKPDIVDGQRVCVGNRTNVTLSGLQPGTHYYFDVFARNHEKKTSSAYTGVFAETKDREKTRFSKLEAEEMTHILLMSKEIRFLKLQPASSNGWTWLFIHSCVHKTNLKIIVKGKIVVSQSIVGAQIFQLPEKADKYILRLSASNRGPSLVKLFATNTPYSLPFLSLPADPHLTVSSDVSTCSSVTMSWLGTQESNKYCIYMRNIEENLDLRLIRKHQNSCLSPNARLEAERIVCKCFQGTSPWKTVVQENIEGLKPGKLYLIDVYMFGQNNYVFKYPSQVVKTWDLC</sequence>
<dbReference type="GO" id="GO:0030198">
    <property type="term" value="P:extracellular matrix organization"/>
    <property type="evidence" value="ECO:0007669"/>
    <property type="project" value="TreeGrafter"/>
</dbReference>
<dbReference type="CDD" id="cd00063">
    <property type="entry name" value="FN3"/>
    <property type="match status" value="1"/>
</dbReference>
<dbReference type="RefSeq" id="XP_030069042.1">
    <property type="nucleotide sequence ID" value="XM_030213182.1"/>
</dbReference>
<evidence type="ECO:0000256" key="5">
    <source>
        <dbReference type="ARBA" id="ARBA00022902"/>
    </source>
</evidence>
<dbReference type="AlphaFoldDB" id="A0A6P7YP19"/>
<dbReference type="GO" id="GO:0007399">
    <property type="term" value="P:nervous system development"/>
    <property type="evidence" value="ECO:0007669"/>
    <property type="project" value="UniProtKB-KW"/>
</dbReference>
<evidence type="ECO:0000259" key="10">
    <source>
        <dbReference type="SMART" id="SM00060"/>
    </source>
</evidence>
<dbReference type="InterPro" id="IPR036116">
    <property type="entry name" value="FN3_sf"/>
</dbReference>
<dbReference type="InterPro" id="IPR055271">
    <property type="entry name" value="NDNF_Fn(III)_1"/>
</dbReference>
<keyword evidence="6" id="KW-0325">Glycoprotein</keyword>
<evidence type="ECO:0000256" key="7">
    <source>
        <dbReference type="ARBA" id="ARBA00024096"/>
    </source>
</evidence>
<dbReference type="SMART" id="SM00060">
    <property type="entry name" value="FN3"/>
    <property type="match status" value="2"/>
</dbReference>
<dbReference type="OrthoDB" id="9872501at2759"/>
<dbReference type="Pfam" id="PF19433">
    <property type="entry name" value="NDNF_C"/>
    <property type="match status" value="1"/>
</dbReference>
<keyword evidence="9" id="KW-1133">Transmembrane helix</keyword>
<dbReference type="Pfam" id="PF24354">
    <property type="entry name" value="NDNF_N"/>
    <property type="match status" value="1"/>
</dbReference>
<evidence type="ECO:0000256" key="4">
    <source>
        <dbReference type="ARBA" id="ARBA00022737"/>
    </source>
</evidence>
<gene>
    <name evidence="12" type="primary">LOC115476673</name>
</gene>
<keyword evidence="5" id="KW-0524">Neurogenesis</keyword>
<dbReference type="Gene3D" id="2.60.40.10">
    <property type="entry name" value="Immunoglobulins"/>
    <property type="match status" value="1"/>
</dbReference>
<evidence type="ECO:0000313" key="12">
    <source>
        <dbReference type="RefSeq" id="XP_030069042.1"/>
    </source>
</evidence>
<keyword evidence="2" id="KW-0964">Secreted</keyword>
<dbReference type="PANTHER" id="PTHR14619:SF1">
    <property type="entry name" value="PROTEIN NDNF"/>
    <property type="match status" value="1"/>
</dbReference>
<evidence type="ECO:0000256" key="9">
    <source>
        <dbReference type="SAM" id="Phobius"/>
    </source>
</evidence>
<evidence type="ECO:0000256" key="6">
    <source>
        <dbReference type="ARBA" id="ARBA00023180"/>
    </source>
</evidence>
<evidence type="ECO:0000256" key="1">
    <source>
        <dbReference type="ARBA" id="ARBA00004613"/>
    </source>
</evidence>
<feature type="transmembrane region" description="Helical" evidence="9">
    <location>
        <begin position="20"/>
        <end position="41"/>
    </location>
</feature>
<dbReference type="Proteomes" id="UP000515156">
    <property type="component" value="Chromosome 8"/>
</dbReference>
<keyword evidence="11" id="KW-1185">Reference proteome</keyword>
<dbReference type="InterPro" id="IPR056225">
    <property type="entry name" value="NDNF_N"/>
</dbReference>
<dbReference type="InterPro" id="IPR013783">
    <property type="entry name" value="Ig-like_fold"/>
</dbReference>
<evidence type="ECO:0000313" key="11">
    <source>
        <dbReference type="Proteomes" id="UP000515156"/>
    </source>
</evidence>
<keyword evidence="9" id="KW-0812">Transmembrane</keyword>
<dbReference type="Pfam" id="PF10179">
    <property type="entry name" value="NDNF"/>
    <property type="match status" value="1"/>
</dbReference>
<reference evidence="12" key="1">
    <citation type="submission" date="2025-08" db="UniProtKB">
        <authorList>
            <consortium name="RefSeq"/>
        </authorList>
    </citation>
    <scope>IDENTIFICATION</scope>
</reference>
<comment type="function">
    <text evidence="8">Secretory protein that plays a role in various cellular processes. Acts as a chemorepellent acting on gonadotropin-releasing hormone (GnRH) expressing neurons regulating their migration to the hypothalamus. Also promotes neuron migration, growth and survival as well as neurite outgrowth and is involved in the development of the olfactory system. May also act through the regulation of growth factors activity and downstream signaling. Also regulates extracellular matrix assembly and cell adhesiveness. Promotes endothelial cell survival, vessel formation and plays an important role in the process of revascularization through NOS3-dependent mechanisms.</text>
</comment>
<organism evidence="11 12">
    <name type="scientific">Microcaecilia unicolor</name>
    <dbReference type="NCBI Taxonomy" id="1415580"/>
    <lineage>
        <taxon>Eukaryota</taxon>
        <taxon>Metazoa</taxon>
        <taxon>Chordata</taxon>
        <taxon>Craniata</taxon>
        <taxon>Vertebrata</taxon>
        <taxon>Euteleostomi</taxon>
        <taxon>Amphibia</taxon>
        <taxon>Gymnophiona</taxon>
        <taxon>Siphonopidae</taxon>
        <taxon>Microcaecilia</taxon>
    </lineage>
</organism>